<dbReference type="SUPFAM" id="SSF53850">
    <property type="entry name" value="Periplasmic binding protein-like II"/>
    <property type="match status" value="1"/>
</dbReference>
<feature type="region of interest" description="Disordered" evidence="2">
    <location>
        <begin position="28"/>
        <end position="85"/>
    </location>
</feature>
<evidence type="ECO:0000256" key="2">
    <source>
        <dbReference type="SAM" id="MobiDB-lite"/>
    </source>
</evidence>
<dbReference type="AlphaFoldDB" id="A0ABD5RNP6"/>
<dbReference type="InterPro" id="IPR006311">
    <property type="entry name" value="TAT_signal"/>
</dbReference>
<gene>
    <name evidence="4" type="ORF">ACFPYI_11480</name>
</gene>
<evidence type="ECO:0000259" key="3">
    <source>
        <dbReference type="Pfam" id="PF12849"/>
    </source>
</evidence>
<organism evidence="4 5">
    <name type="scientific">Halomarina salina</name>
    <dbReference type="NCBI Taxonomy" id="1872699"/>
    <lineage>
        <taxon>Archaea</taxon>
        <taxon>Methanobacteriati</taxon>
        <taxon>Methanobacteriota</taxon>
        <taxon>Stenosarchaea group</taxon>
        <taxon>Halobacteria</taxon>
        <taxon>Halobacteriales</taxon>
        <taxon>Natronomonadaceae</taxon>
        <taxon>Halomarina</taxon>
    </lineage>
</organism>
<dbReference type="InterPro" id="IPR024370">
    <property type="entry name" value="PBP_domain"/>
</dbReference>
<keyword evidence="1" id="KW-0732">Signal</keyword>
<proteinExistence type="predicted"/>
<dbReference type="RefSeq" id="WP_247414857.1">
    <property type="nucleotide sequence ID" value="NZ_JALLGW010000001.1"/>
</dbReference>
<dbReference type="PROSITE" id="PS51318">
    <property type="entry name" value="TAT"/>
    <property type="match status" value="1"/>
</dbReference>
<keyword evidence="5" id="KW-1185">Reference proteome</keyword>
<dbReference type="Proteomes" id="UP001596099">
    <property type="component" value="Unassembled WGS sequence"/>
</dbReference>
<comment type="caution">
    <text evidence="4">The sequence shown here is derived from an EMBL/GenBank/DDBJ whole genome shotgun (WGS) entry which is preliminary data.</text>
</comment>
<dbReference type="InterPro" id="IPR050811">
    <property type="entry name" value="Phosphate_ABC_transporter"/>
</dbReference>
<dbReference type="PANTHER" id="PTHR30570">
    <property type="entry name" value="PERIPLASMIC PHOSPHATE BINDING COMPONENT OF PHOSPHATE ABC TRANSPORTER"/>
    <property type="match status" value="1"/>
</dbReference>
<evidence type="ECO:0000313" key="5">
    <source>
        <dbReference type="Proteomes" id="UP001596099"/>
    </source>
</evidence>
<accession>A0ABD5RNP6</accession>
<feature type="compositionally biased region" description="Low complexity" evidence="2">
    <location>
        <begin position="41"/>
        <end position="62"/>
    </location>
</feature>
<dbReference type="Gene3D" id="3.40.190.10">
    <property type="entry name" value="Periplasmic binding protein-like II"/>
    <property type="match status" value="2"/>
</dbReference>
<name>A0ABD5RNP6_9EURY</name>
<dbReference type="EMBL" id="JBHSQH010000001">
    <property type="protein sequence ID" value="MFC5971953.1"/>
    <property type="molecule type" value="Genomic_DNA"/>
</dbReference>
<evidence type="ECO:0000256" key="1">
    <source>
        <dbReference type="ARBA" id="ARBA00022729"/>
    </source>
</evidence>
<protein>
    <submittedName>
        <fullName evidence="4">PstS family phosphate ABC transporter substrate-binding protein</fullName>
    </submittedName>
</protein>
<reference evidence="4 5" key="1">
    <citation type="journal article" date="2019" name="Int. J. Syst. Evol. Microbiol.">
        <title>The Global Catalogue of Microorganisms (GCM) 10K type strain sequencing project: providing services to taxonomists for standard genome sequencing and annotation.</title>
        <authorList>
            <consortium name="The Broad Institute Genomics Platform"/>
            <consortium name="The Broad Institute Genome Sequencing Center for Infectious Disease"/>
            <person name="Wu L."/>
            <person name="Ma J."/>
        </authorList>
    </citation>
    <scope>NUCLEOTIDE SEQUENCE [LARGE SCALE GENOMIC DNA]</scope>
    <source>
        <strain evidence="4 5">CGMCC 1.12543</strain>
    </source>
</reference>
<dbReference type="Pfam" id="PF12849">
    <property type="entry name" value="PBP_like_2"/>
    <property type="match status" value="1"/>
</dbReference>
<sequence>MTPDSDGPGTDASRRRFIITASAAGLASLAGCTGGDGNGDGTTADSTSGDTAGTTSGEGTDAPAEGNTESGTESGAEASRLSAEGSSTVYPIANTAASYWNSNAPPDDGEYWGKNSEGSVPGWSNIQTDKNLADYWASLYGFETTGEVSNPPFPVTVGLSHSGTGVTALKNQQVDFGDASAPVEAELPDASEEVLGNFVDHVVGRDGQPIVVSKAIYDAGVTELDADTVRAIYRGEITNWSEVDSYSGDDKEIYAVGRATGSGTDTAFRTNMLGAEDAEMPGVDTRQGQNQQVQTTVAQSDNAIAYMALAFVTDQVPAVALTFDGTTYELGEDPGLGAAEYPLNRDLHMYTWKDTDERESAFLNFIYSEMGQKIFVEGNNYFPLPSSEIEEQRSKLASQSN</sequence>
<evidence type="ECO:0000313" key="4">
    <source>
        <dbReference type="EMBL" id="MFC5971953.1"/>
    </source>
</evidence>
<dbReference type="PANTHER" id="PTHR30570:SF1">
    <property type="entry name" value="PHOSPHATE-BINDING PROTEIN PSTS"/>
    <property type="match status" value="1"/>
</dbReference>
<feature type="domain" description="PBP" evidence="3">
    <location>
        <begin position="148"/>
        <end position="369"/>
    </location>
</feature>